<feature type="domain" description="Peptidase C51" evidence="1">
    <location>
        <begin position="19"/>
        <end position="160"/>
    </location>
</feature>
<evidence type="ECO:0000313" key="5">
    <source>
        <dbReference type="Proteomes" id="UP000663852"/>
    </source>
</evidence>
<accession>A0A815AER7</accession>
<name>A0A815AER7_ADIRI</name>
<dbReference type="Pfam" id="PF05257">
    <property type="entry name" value="CHAP"/>
    <property type="match status" value="1"/>
</dbReference>
<dbReference type="PANTHER" id="PTHR30094:SF17">
    <property type="entry name" value="SYNTHETASE, PUTATIVE-RELATED"/>
    <property type="match status" value="1"/>
</dbReference>
<organism evidence="3 5">
    <name type="scientific">Adineta ricciae</name>
    <name type="common">Rotifer</name>
    <dbReference type="NCBI Taxonomy" id="249248"/>
    <lineage>
        <taxon>Eukaryota</taxon>
        <taxon>Metazoa</taxon>
        <taxon>Spiralia</taxon>
        <taxon>Gnathifera</taxon>
        <taxon>Rotifera</taxon>
        <taxon>Eurotatoria</taxon>
        <taxon>Bdelloidea</taxon>
        <taxon>Adinetida</taxon>
        <taxon>Adinetidae</taxon>
        <taxon>Adineta</taxon>
    </lineage>
</organism>
<evidence type="ECO:0000313" key="2">
    <source>
        <dbReference type="EMBL" id="CAF0759673.1"/>
    </source>
</evidence>
<dbReference type="EMBL" id="CAJNOR010000025">
    <property type="protein sequence ID" value="CAF0759673.1"/>
    <property type="molecule type" value="Genomic_DNA"/>
</dbReference>
<dbReference type="Proteomes" id="UP000663852">
    <property type="component" value="Unassembled WGS sequence"/>
</dbReference>
<evidence type="ECO:0000313" key="4">
    <source>
        <dbReference type="Proteomes" id="UP000663828"/>
    </source>
</evidence>
<dbReference type="InterPro" id="IPR007921">
    <property type="entry name" value="CHAP_dom"/>
</dbReference>
<keyword evidence="4" id="KW-1185">Reference proteome</keyword>
<dbReference type="OrthoDB" id="299748at2759"/>
<dbReference type="EMBL" id="CAJNOJ010000182">
    <property type="protein sequence ID" value="CAF1254899.1"/>
    <property type="molecule type" value="Genomic_DNA"/>
</dbReference>
<dbReference type="PANTHER" id="PTHR30094">
    <property type="entry name" value="BIFUNCTIONAL GLUTATHIONYLSPERMIDINE SYNTHETASE/AMIDASE-RELATED"/>
    <property type="match status" value="1"/>
</dbReference>
<gene>
    <name evidence="3" type="ORF">EDS130_LOCUS28189</name>
    <name evidence="2" type="ORF">XAT740_LOCUS865</name>
</gene>
<dbReference type="InterPro" id="IPR038765">
    <property type="entry name" value="Papain-like_cys_pep_sf"/>
</dbReference>
<dbReference type="GO" id="GO:0016874">
    <property type="term" value="F:ligase activity"/>
    <property type="evidence" value="ECO:0007669"/>
    <property type="project" value="TreeGrafter"/>
</dbReference>
<dbReference type="AlphaFoldDB" id="A0A815AER7"/>
<reference evidence="3" key="1">
    <citation type="submission" date="2021-02" db="EMBL/GenBank/DDBJ databases">
        <authorList>
            <person name="Nowell W R."/>
        </authorList>
    </citation>
    <scope>NUCLEOTIDE SEQUENCE</scope>
</reference>
<dbReference type="SUPFAM" id="SSF54001">
    <property type="entry name" value="Cysteine proteinases"/>
    <property type="match status" value="1"/>
</dbReference>
<dbReference type="InterPro" id="IPR051705">
    <property type="entry name" value="Gsp_Synthetase/Amidase"/>
</dbReference>
<evidence type="ECO:0000259" key="1">
    <source>
        <dbReference type="PROSITE" id="PS50911"/>
    </source>
</evidence>
<dbReference type="Gene3D" id="3.90.1720.10">
    <property type="entry name" value="endopeptidase domain like (from Nostoc punctiforme)"/>
    <property type="match status" value="1"/>
</dbReference>
<dbReference type="Proteomes" id="UP000663828">
    <property type="component" value="Unassembled WGS sequence"/>
</dbReference>
<proteinExistence type="predicted"/>
<sequence length="194" mass="22423">MGRYNEILGTASSNVPAYSNGHDEYFSGEHHYFHGVLTGFKWQCVEYARRWLLIRKTCTFKSVPSAADAWHDLSHVERLTDGKRFPLIAHSNGSPSAPKKDSFLIYSRCRDLPFGHIAVITDVGSDSIRIAEQNYRFHRWSGNYARQIPMVFRDGGYYLHDRYRIDGWMEIADNGQLQPLDEPSLEIIRAKQRL</sequence>
<protein>
    <recommendedName>
        <fullName evidence="1">Peptidase C51 domain-containing protein</fullName>
    </recommendedName>
</protein>
<evidence type="ECO:0000313" key="3">
    <source>
        <dbReference type="EMBL" id="CAF1254899.1"/>
    </source>
</evidence>
<comment type="caution">
    <text evidence="3">The sequence shown here is derived from an EMBL/GenBank/DDBJ whole genome shotgun (WGS) entry which is preliminary data.</text>
</comment>
<dbReference type="PROSITE" id="PS50911">
    <property type="entry name" value="CHAP"/>
    <property type="match status" value="1"/>
</dbReference>